<feature type="compositionally biased region" description="Basic and acidic residues" evidence="1">
    <location>
        <begin position="207"/>
        <end position="225"/>
    </location>
</feature>
<reference evidence="3" key="1">
    <citation type="submission" date="2014-12" db="EMBL/GenBank/DDBJ databases">
        <title>Genome Sequence of Valsa Canker Pathogens Uncovers a Specific Adaption of Colonization on Woody Bark.</title>
        <authorList>
            <person name="Yin Z."/>
            <person name="Liu H."/>
            <person name="Gao X."/>
            <person name="Li Z."/>
            <person name="Song N."/>
            <person name="Ke X."/>
            <person name="Dai Q."/>
            <person name="Wu Y."/>
            <person name="Sun Y."/>
            <person name="Xu J.-R."/>
            <person name="Kang Z.K."/>
            <person name="Wang L."/>
            <person name="Huang L."/>
        </authorList>
    </citation>
    <scope>NUCLEOTIDE SEQUENCE [LARGE SCALE GENOMIC DNA]</scope>
    <source>
        <strain evidence="3">SXYL134</strain>
    </source>
</reference>
<evidence type="ECO:0000313" key="2">
    <source>
        <dbReference type="EMBL" id="KUI55574.1"/>
    </source>
</evidence>
<feature type="region of interest" description="Disordered" evidence="1">
    <location>
        <begin position="181"/>
        <end position="225"/>
    </location>
</feature>
<accession>A0A194UVD9</accession>
<evidence type="ECO:0000256" key="1">
    <source>
        <dbReference type="SAM" id="MobiDB-lite"/>
    </source>
</evidence>
<gene>
    <name evidence="2" type="ORF">VP1G_02938</name>
</gene>
<evidence type="ECO:0000313" key="3">
    <source>
        <dbReference type="Proteomes" id="UP000078576"/>
    </source>
</evidence>
<dbReference type="OrthoDB" id="5237794at2759"/>
<protein>
    <submittedName>
        <fullName evidence="2">Uncharacterized protein</fullName>
    </submittedName>
</protein>
<sequence>MPADQRLDTCKHQVLRGQRTDKFSLWRDELTEASMETGCFDLLFPQLAPERDLEEWLPCECAGTWQSLALRLKQKTAVQLLSAFVSGPMWAYLLAKWPNDDLLGHPAEVVQMAKAASVAFSAAPASERERNRMLFELENGKPEEYPSEEHFREAKEWLEVAVHLSTSAESVAARRRARVSVTVKPEAVHGPSMGEIPNSSARRRRRHEADETPESPERRRVKLEP</sequence>
<name>A0A194UVD9_CYTMA</name>
<organism evidence="2 3">
    <name type="scientific">Cytospora mali</name>
    <name type="common">Apple Valsa canker fungus</name>
    <name type="synonym">Valsa mali</name>
    <dbReference type="NCBI Taxonomy" id="578113"/>
    <lineage>
        <taxon>Eukaryota</taxon>
        <taxon>Fungi</taxon>
        <taxon>Dikarya</taxon>
        <taxon>Ascomycota</taxon>
        <taxon>Pezizomycotina</taxon>
        <taxon>Sordariomycetes</taxon>
        <taxon>Sordariomycetidae</taxon>
        <taxon>Diaporthales</taxon>
        <taxon>Cytosporaceae</taxon>
        <taxon>Cytospora</taxon>
    </lineage>
</organism>
<keyword evidence="3" id="KW-1185">Reference proteome</keyword>
<dbReference type="AlphaFoldDB" id="A0A194UVD9"/>
<dbReference type="EMBL" id="KN714681">
    <property type="protein sequence ID" value="KUI55574.1"/>
    <property type="molecule type" value="Genomic_DNA"/>
</dbReference>
<proteinExistence type="predicted"/>
<dbReference type="Proteomes" id="UP000078576">
    <property type="component" value="Unassembled WGS sequence"/>
</dbReference>